<feature type="region of interest" description="Disordered" evidence="8">
    <location>
        <begin position="14"/>
        <end position="33"/>
    </location>
</feature>
<evidence type="ECO:0000256" key="6">
    <source>
        <dbReference type="RuleBase" id="RU363137"/>
    </source>
</evidence>
<comment type="subcellular location">
    <subcellularLocation>
        <location evidence="1 6">Cytoplasmic vesicle membrane</location>
        <topology evidence="1 6">Peripheral membrane protein</topology>
        <orientation evidence="1 6">Cytoplasmic side</orientation>
    </subcellularLocation>
    <subcellularLocation>
        <location evidence="6">Membrane</location>
        <location evidence="6">Coated pit</location>
        <topology evidence="6">Peripheral membrane protein</topology>
        <orientation evidence="6">Cytoplasmic side</orientation>
    </subcellularLocation>
    <text evidence="6">Cytoplasmic face of coated pits and vesicles.</text>
</comment>
<keyword evidence="5 6" id="KW-0968">Cytoplasmic vesicle</keyword>
<feature type="non-terminal residue" evidence="9">
    <location>
        <position position="1"/>
    </location>
</feature>
<keyword evidence="10" id="KW-1185">Reference proteome</keyword>
<sequence length="273" mass="30011">MTDFLARESELLGDEFSSAAGGGGGAGLDGDIDVDRAASAFPDISLDGEGDIPLPAATVGGTSNTGFDFDSFEPPQERVTEVKVTGDDEIEKFEDQFPDIEVPEQTLSPPPAQQQPTFGALPTFAPRPQPSPYTSTPILNQQLQEDEPEVIKQWRERQAEEIKARDEAAKQKREETIARAERAIDSFYEDYNAKKERQIRENKEHEAEFLDAMQESLSAGTTWSRICDLVELQNSQSKTLARTGPGTTDLSRFKEVLLRLKREGDAAPGAAGY</sequence>
<dbReference type="GO" id="GO:0006886">
    <property type="term" value="P:intracellular protein transport"/>
    <property type="evidence" value="ECO:0007669"/>
    <property type="project" value="InterPro"/>
</dbReference>
<dbReference type="AlphaFoldDB" id="S7Q599"/>
<dbReference type="GO" id="GO:0072583">
    <property type="term" value="P:clathrin-dependent endocytosis"/>
    <property type="evidence" value="ECO:0007669"/>
    <property type="project" value="TreeGrafter"/>
</dbReference>
<evidence type="ECO:0000256" key="2">
    <source>
        <dbReference type="ARBA" id="ARBA00005263"/>
    </source>
</evidence>
<feature type="region of interest" description="Disordered" evidence="8">
    <location>
        <begin position="102"/>
        <end position="147"/>
    </location>
</feature>
<dbReference type="GO" id="GO:0032050">
    <property type="term" value="F:clathrin heavy chain binding"/>
    <property type="evidence" value="ECO:0007669"/>
    <property type="project" value="TreeGrafter"/>
</dbReference>
<accession>S7Q599</accession>
<dbReference type="PANTHER" id="PTHR10639">
    <property type="entry name" value="CLATHRIN LIGHT CHAIN"/>
    <property type="match status" value="1"/>
</dbReference>
<dbReference type="HOGENOM" id="CLU_069856_1_0_1"/>
<dbReference type="GeneID" id="19308615"/>
<dbReference type="eggNOG" id="KOG4031">
    <property type="taxonomic scope" value="Eukaryota"/>
</dbReference>
<comment type="function">
    <text evidence="6">Clathrin is the major protein of the polyhedral coat of coated pits and vesicles.</text>
</comment>
<organism evidence="9 10">
    <name type="scientific">Gloeophyllum trabeum (strain ATCC 11539 / FP-39264 / Madison 617)</name>
    <name type="common">Brown rot fungus</name>
    <dbReference type="NCBI Taxonomy" id="670483"/>
    <lineage>
        <taxon>Eukaryota</taxon>
        <taxon>Fungi</taxon>
        <taxon>Dikarya</taxon>
        <taxon>Basidiomycota</taxon>
        <taxon>Agaricomycotina</taxon>
        <taxon>Agaricomycetes</taxon>
        <taxon>Gloeophyllales</taxon>
        <taxon>Gloeophyllaceae</taxon>
        <taxon>Gloeophyllum</taxon>
    </lineage>
</organism>
<reference evidence="9 10" key="1">
    <citation type="journal article" date="2012" name="Science">
        <title>The Paleozoic origin of enzymatic lignin decomposition reconstructed from 31 fungal genomes.</title>
        <authorList>
            <person name="Floudas D."/>
            <person name="Binder M."/>
            <person name="Riley R."/>
            <person name="Barry K."/>
            <person name="Blanchette R.A."/>
            <person name="Henrissat B."/>
            <person name="Martinez A.T."/>
            <person name="Otillar R."/>
            <person name="Spatafora J.W."/>
            <person name="Yadav J.S."/>
            <person name="Aerts A."/>
            <person name="Benoit I."/>
            <person name="Boyd A."/>
            <person name="Carlson A."/>
            <person name="Copeland A."/>
            <person name="Coutinho P.M."/>
            <person name="de Vries R.P."/>
            <person name="Ferreira P."/>
            <person name="Findley K."/>
            <person name="Foster B."/>
            <person name="Gaskell J."/>
            <person name="Glotzer D."/>
            <person name="Gorecki P."/>
            <person name="Heitman J."/>
            <person name="Hesse C."/>
            <person name="Hori C."/>
            <person name="Igarashi K."/>
            <person name="Jurgens J.A."/>
            <person name="Kallen N."/>
            <person name="Kersten P."/>
            <person name="Kohler A."/>
            <person name="Kuees U."/>
            <person name="Kumar T.K.A."/>
            <person name="Kuo A."/>
            <person name="LaButti K."/>
            <person name="Larrondo L.F."/>
            <person name="Lindquist E."/>
            <person name="Ling A."/>
            <person name="Lombard V."/>
            <person name="Lucas S."/>
            <person name="Lundell T."/>
            <person name="Martin R."/>
            <person name="McLaughlin D.J."/>
            <person name="Morgenstern I."/>
            <person name="Morin E."/>
            <person name="Murat C."/>
            <person name="Nagy L.G."/>
            <person name="Nolan M."/>
            <person name="Ohm R.A."/>
            <person name="Patyshakuliyeva A."/>
            <person name="Rokas A."/>
            <person name="Ruiz-Duenas F.J."/>
            <person name="Sabat G."/>
            <person name="Salamov A."/>
            <person name="Samejima M."/>
            <person name="Schmutz J."/>
            <person name="Slot J.C."/>
            <person name="St John F."/>
            <person name="Stenlid J."/>
            <person name="Sun H."/>
            <person name="Sun S."/>
            <person name="Syed K."/>
            <person name="Tsang A."/>
            <person name="Wiebenga A."/>
            <person name="Young D."/>
            <person name="Pisabarro A."/>
            <person name="Eastwood D.C."/>
            <person name="Martin F."/>
            <person name="Cullen D."/>
            <person name="Grigoriev I.V."/>
            <person name="Hibbett D.S."/>
        </authorList>
    </citation>
    <scope>NUCLEOTIDE SEQUENCE [LARGE SCALE GENOMIC DNA]</scope>
    <source>
        <strain evidence="9 10">ATCC 11539</strain>
    </source>
</reference>
<dbReference type="RefSeq" id="XP_007866371.1">
    <property type="nucleotide sequence ID" value="XM_007868180.1"/>
</dbReference>
<dbReference type="KEGG" id="gtr:GLOTRDRAFT_76531"/>
<dbReference type="GO" id="GO:0030130">
    <property type="term" value="C:clathrin coat of trans-Golgi network vesicle"/>
    <property type="evidence" value="ECO:0007669"/>
    <property type="project" value="InterPro"/>
</dbReference>
<dbReference type="GO" id="GO:0005198">
    <property type="term" value="F:structural molecule activity"/>
    <property type="evidence" value="ECO:0007669"/>
    <property type="project" value="InterPro"/>
</dbReference>
<dbReference type="OMA" id="FYENYNT"/>
<dbReference type="STRING" id="670483.S7Q599"/>
<dbReference type="EMBL" id="KB469302">
    <property type="protein sequence ID" value="EPQ55216.1"/>
    <property type="molecule type" value="Genomic_DNA"/>
</dbReference>
<dbReference type="PANTHER" id="PTHR10639:SF7">
    <property type="entry name" value="CLATHRIN LIGHT CHAIN"/>
    <property type="match status" value="1"/>
</dbReference>
<dbReference type="InterPro" id="IPR000996">
    <property type="entry name" value="Clathrin_L-chain"/>
</dbReference>
<comment type="similarity">
    <text evidence="2 6">Belongs to the clathrin light chain family.</text>
</comment>
<feature type="coiled-coil region" evidence="7">
    <location>
        <begin position="177"/>
        <end position="215"/>
    </location>
</feature>
<feature type="compositionally biased region" description="Polar residues" evidence="8">
    <location>
        <begin position="132"/>
        <end position="143"/>
    </location>
</feature>
<keyword evidence="4 6" id="KW-0168">Coated pit</keyword>
<evidence type="ECO:0000256" key="4">
    <source>
        <dbReference type="ARBA" id="ARBA00023176"/>
    </source>
</evidence>
<evidence type="ECO:0000313" key="9">
    <source>
        <dbReference type="EMBL" id="EPQ55216.1"/>
    </source>
</evidence>
<gene>
    <name evidence="9" type="ORF">GLOTRDRAFT_76531</name>
</gene>
<evidence type="ECO:0000256" key="1">
    <source>
        <dbReference type="ARBA" id="ARBA00004180"/>
    </source>
</evidence>
<dbReference type="OrthoDB" id="5512at2759"/>
<name>S7Q599_GLOTA</name>
<keyword evidence="3 6" id="KW-0472">Membrane</keyword>
<dbReference type="Proteomes" id="UP000030669">
    <property type="component" value="Unassembled WGS sequence"/>
</dbReference>
<evidence type="ECO:0000313" key="10">
    <source>
        <dbReference type="Proteomes" id="UP000030669"/>
    </source>
</evidence>
<dbReference type="GO" id="GO:0030132">
    <property type="term" value="C:clathrin coat of coated pit"/>
    <property type="evidence" value="ECO:0007669"/>
    <property type="project" value="InterPro"/>
</dbReference>
<evidence type="ECO:0000256" key="5">
    <source>
        <dbReference type="ARBA" id="ARBA00023329"/>
    </source>
</evidence>
<protein>
    <recommendedName>
        <fullName evidence="6">Clathrin light chain</fullName>
    </recommendedName>
</protein>
<evidence type="ECO:0000256" key="3">
    <source>
        <dbReference type="ARBA" id="ARBA00023136"/>
    </source>
</evidence>
<proteinExistence type="inferred from homology"/>
<evidence type="ECO:0000256" key="8">
    <source>
        <dbReference type="SAM" id="MobiDB-lite"/>
    </source>
</evidence>
<feature type="region of interest" description="Disordered" evidence="8">
    <location>
        <begin position="46"/>
        <end position="77"/>
    </location>
</feature>
<keyword evidence="7" id="KW-0175">Coiled coil</keyword>
<dbReference type="Pfam" id="PF01086">
    <property type="entry name" value="Clathrin_lg_ch"/>
    <property type="match status" value="1"/>
</dbReference>
<evidence type="ECO:0000256" key="7">
    <source>
        <dbReference type="SAM" id="Coils"/>
    </source>
</evidence>